<sequence>MKESNEQAFPRRRDLSGLNRVEEWSCTKEQDLEIGIACSLLDKQIPELAHASQKNFVLCQFSLRIAVA</sequence>
<keyword evidence="2" id="KW-1185">Reference proteome</keyword>
<evidence type="ECO:0000313" key="2">
    <source>
        <dbReference type="Proteomes" id="UP001606210"/>
    </source>
</evidence>
<reference evidence="1 2" key="1">
    <citation type="submission" date="2024-08" db="EMBL/GenBank/DDBJ databases">
        <authorList>
            <person name="Lu H."/>
        </authorList>
    </citation>
    <scope>NUCLEOTIDE SEQUENCE [LARGE SCALE GENOMIC DNA]</scope>
    <source>
        <strain evidence="1 2">LYH14W</strain>
    </source>
</reference>
<dbReference type="EMBL" id="JBIGHV010000003">
    <property type="protein sequence ID" value="MFG6430375.1"/>
    <property type="molecule type" value="Genomic_DNA"/>
</dbReference>
<comment type="caution">
    <text evidence="1">The sequence shown here is derived from an EMBL/GenBank/DDBJ whole genome shotgun (WGS) entry which is preliminary data.</text>
</comment>
<dbReference type="RefSeq" id="WP_394478591.1">
    <property type="nucleotide sequence ID" value="NZ_JBIGHV010000003.1"/>
</dbReference>
<dbReference type="Proteomes" id="UP001606210">
    <property type="component" value="Unassembled WGS sequence"/>
</dbReference>
<protein>
    <submittedName>
        <fullName evidence="1">Uncharacterized protein</fullName>
    </submittedName>
</protein>
<proteinExistence type="predicted"/>
<organism evidence="1 2">
    <name type="scientific">Pelomonas parva</name>
    <dbReference type="NCBI Taxonomy" id="3299032"/>
    <lineage>
        <taxon>Bacteria</taxon>
        <taxon>Pseudomonadati</taxon>
        <taxon>Pseudomonadota</taxon>
        <taxon>Betaproteobacteria</taxon>
        <taxon>Burkholderiales</taxon>
        <taxon>Sphaerotilaceae</taxon>
        <taxon>Roseateles</taxon>
    </lineage>
</organism>
<evidence type="ECO:0000313" key="1">
    <source>
        <dbReference type="EMBL" id="MFG6430375.1"/>
    </source>
</evidence>
<gene>
    <name evidence="1" type="ORF">ACG00Y_10645</name>
</gene>
<name>A0ABW7F3Z5_9BURK</name>
<accession>A0ABW7F3Z5</accession>